<dbReference type="InterPro" id="IPR003805">
    <property type="entry name" value="CobS"/>
</dbReference>
<evidence type="ECO:0000256" key="2">
    <source>
        <dbReference type="ARBA" id="ARBA00004651"/>
    </source>
</evidence>
<evidence type="ECO:0000313" key="20">
    <source>
        <dbReference type="EMBL" id="AJD49774.1"/>
    </source>
</evidence>
<evidence type="ECO:0000256" key="17">
    <source>
        <dbReference type="ARBA" id="ARBA00048623"/>
    </source>
</evidence>
<dbReference type="Proteomes" id="UP000006764">
    <property type="component" value="Chromosome"/>
</dbReference>
<dbReference type="NCBIfam" id="NF001278">
    <property type="entry name" value="PRK00235.1-5"/>
    <property type="match status" value="1"/>
</dbReference>
<keyword evidence="21" id="KW-1185">Reference proteome</keyword>
<dbReference type="GO" id="GO:0009236">
    <property type="term" value="P:cobalamin biosynthetic process"/>
    <property type="evidence" value="ECO:0007669"/>
    <property type="project" value="UniProtKB-UniRule"/>
</dbReference>
<dbReference type="PANTHER" id="PTHR34148">
    <property type="entry name" value="ADENOSYLCOBINAMIDE-GDP RIBAZOLETRANSFERASE"/>
    <property type="match status" value="1"/>
</dbReference>
<evidence type="ECO:0000256" key="8">
    <source>
        <dbReference type="ARBA" id="ARBA00022573"/>
    </source>
</evidence>
<evidence type="ECO:0000256" key="15">
    <source>
        <dbReference type="ARBA" id="ARBA00032605"/>
    </source>
</evidence>
<dbReference type="KEGG" id="apac:S7S_16810"/>
<keyword evidence="13 19" id="KW-0472">Membrane</keyword>
<evidence type="ECO:0000256" key="18">
    <source>
        <dbReference type="ARBA" id="ARBA00049504"/>
    </source>
</evidence>
<protein>
    <recommendedName>
        <fullName evidence="6 19">Adenosylcobinamide-GDP ribazoletransferase</fullName>
        <ecNumber evidence="5 19">2.7.8.26</ecNumber>
    </recommendedName>
    <alternativeName>
        <fullName evidence="16 19">Cobalamin synthase</fullName>
    </alternativeName>
    <alternativeName>
        <fullName evidence="15 19">Cobalamin-5'-phosphate synthase</fullName>
    </alternativeName>
</protein>
<keyword evidence="9 19" id="KW-0808">Transferase</keyword>
<feature type="transmembrane region" description="Helical" evidence="19">
    <location>
        <begin position="220"/>
        <end position="243"/>
    </location>
</feature>
<evidence type="ECO:0000256" key="7">
    <source>
        <dbReference type="ARBA" id="ARBA00022475"/>
    </source>
</evidence>
<dbReference type="HAMAP" id="MF_00719">
    <property type="entry name" value="CobS"/>
    <property type="match status" value="1"/>
</dbReference>
<feature type="transmembrane region" description="Helical" evidence="19">
    <location>
        <begin position="182"/>
        <end position="208"/>
    </location>
</feature>
<proteinExistence type="inferred from homology"/>
<dbReference type="GO" id="GO:0008818">
    <property type="term" value="F:cobalamin 5'-phosphate synthase activity"/>
    <property type="evidence" value="ECO:0007669"/>
    <property type="project" value="UniProtKB-UniRule"/>
</dbReference>
<keyword evidence="7 19" id="KW-1003">Cell membrane</keyword>
<comment type="catalytic activity">
    <reaction evidence="17 19">
        <text>alpha-ribazole + adenosylcob(III)inamide-GDP = adenosylcob(III)alamin + GMP + H(+)</text>
        <dbReference type="Rhea" id="RHEA:16049"/>
        <dbReference type="ChEBI" id="CHEBI:10329"/>
        <dbReference type="ChEBI" id="CHEBI:15378"/>
        <dbReference type="ChEBI" id="CHEBI:18408"/>
        <dbReference type="ChEBI" id="CHEBI:58115"/>
        <dbReference type="ChEBI" id="CHEBI:60487"/>
        <dbReference type="EC" id="2.7.8.26"/>
    </reaction>
</comment>
<dbReference type="PANTHER" id="PTHR34148:SF1">
    <property type="entry name" value="ADENOSYLCOBINAMIDE-GDP RIBAZOLETRANSFERASE"/>
    <property type="match status" value="1"/>
</dbReference>
<comment type="cofactor">
    <cofactor evidence="1 19">
        <name>Mg(2+)</name>
        <dbReference type="ChEBI" id="CHEBI:18420"/>
    </cofactor>
</comment>
<evidence type="ECO:0000313" key="21">
    <source>
        <dbReference type="Proteomes" id="UP000006764"/>
    </source>
</evidence>
<evidence type="ECO:0000256" key="19">
    <source>
        <dbReference type="HAMAP-Rule" id="MF_00719"/>
    </source>
</evidence>
<dbReference type="GO" id="GO:0051073">
    <property type="term" value="F:adenosylcobinamide-GDP ribazoletransferase activity"/>
    <property type="evidence" value="ECO:0007669"/>
    <property type="project" value="UniProtKB-UniRule"/>
</dbReference>
<evidence type="ECO:0000256" key="4">
    <source>
        <dbReference type="ARBA" id="ARBA00010561"/>
    </source>
</evidence>
<evidence type="ECO:0000256" key="12">
    <source>
        <dbReference type="ARBA" id="ARBA00022989"/>
    </source>
</evidence>
<feature type="transmembrane region" description="Helical" evidence="19">
    <location>
        <begin position="62"/>
        <end position="81"/>
    </location>
</feature>
<sequence length="244" mass="25593">MSPRGLLLATAFLTRLPVPLHGTVSARDQGEAVPAWPIVGLLLGVLFWVLASLAASLGWAAWPTAVLLVMLWAGITGALHLDGLADSADAWLGGQGNRERTLEIMKDPACGPAGVVALVLVLLGKTAAVATLLEQSVLLPLLLAPALGRAACTALFLRLPYVRENGLGHDAAEHLPRDTARAVLIIIALLSAWLAVWMLVTAAVLFLLGEWLMRQRLGGFTGDTAGALVEIIEAGILLTAYLAL</sequence>
<comment type="function">
    <text evidence="14 19">Joins adenosylcobinamide-GDP and alpha-ribazole to generate adenosylcobalamin (Ado-cobalamin). Also synthesizes adenosylcobalamin 5'-phosphate from adenosylcobinamide-GDP and alpha-ribazole 5'-phosphate.</text>
</comment>
<dbReference type="EC" id="2.7.8.26" evidence="5 19"/>
<evidence type="ECO:0000256" key="13">
    <source>
        <dbReference type="ARBA" id="ARBA00023136"/>
    </source>
</evidence>
<evidence type="ECO:0000256" key="10">
    <source>
        <dbReference type="ARBA" id="ARBA00022692"/>
    </source>
</evidence>
<dbReference type="UniPathway" id="UPA00148">
    <property type="reaction ID" value="UER00238"/>
</dbReference>
<dbReference type="GO" id="GO:0005886">
    <property type="term" value="C:plasma membrane"/>
    <property type="evidence" value="ECO:0007669"/>
    <property type="project" value="UniProtKB-SubCell"/>
</dbReference>
<evidence type="ECO:0000256" key="11">
    <source>
        <dbReference type="ARBA" id="ARBA00022842"/>
    </source>
</evidence>
<gene>
    <name evidence="19" type="primary">cobS</name>
    <name evidence="20" type="ORF">S7S_16810</name>
</gene>
<dbReference type="Pfam" id="PF02654">
    <property type="entry name" value="CobS"/>
    <property type="match status" value="1"/>
</dbReference>
<dbReference type="EMBL" id="CP004387">
    <property type="protein sequence ID" value="AJD49774.1"/>
    <property type="molecule type" value="Genomic_DNA"/>
</dbReference>
<dbReference type="NCBIfam" id="TIGR00317">
    <property type="entry name" value="cobS"/>
    <property type="match status" value="1"/>
</dbReference>
<comment type="subcellular location">
    <subcellularLocation>
        <location evidence="2 19">Cell membrane</location>
        <topology evidence="2 19">Multi-pass membrane protein</topology>
    </subcellularLocation>
</comment>
<evidence type="ECO:0000256" key="9">
    <source>
        <dbReference type="ARBA" id="ARBA00022679"/>
    </source>
</evidence>
<keyword evidence="12 19" id="KW-1133">Transmembrane helix</keyword>
<evidence type="ECO:0000256" key="3">
    <source>
        <dbReference type="ARBA" id="ARBA00004663"/>
    </source>
</evidence>
<dbReference type="OrthoDB" id="9794626at2"/>
<name>A0A0B4XN02_9GAMM</name>
<comment type="pathway">
    <text evidence="3 19">Cofactor biosynthesis; adenosylcobalamin biosynthesis; adenosylcobalamin from cob(II)yrinate a,c-diamide: step 7/7.</text>
</comment>
<reference evidence="20 21" key="1">
    <citation type="journal article" date="2012" name="J. Bacteriol.">
        <title>Genome sequence of an alkane-degrading bacterium, Alcanivorax pacificus type strain W11-5, isolated from deep sea sediment.</title>
        <authorList>
            <person name="Lai Q."/>
            <person name="Shao Z."/>
        </authorList>
    </citation>
    <scope>NUCLEOTIDE SEQUENCE [LARGE SCALE GENOMIC DNA]</scope>
    <source>
        <strain evidence="20 21">W11-5</strain>
    </source>
</reference>
<keyword evidence="8 19" id="KW-0169">Cobalamin biosynthesis</keyword>
<comment type="similarity">
    <text evidence="4 19">Belongs to the CobS family.</text>
</comment>
<dbReference type="AlphaFoldDB" id="A0A0B4XN02"/>
<dbReference type="RefSeq" id="WP_008733046.1">
    <property type="nucleotide sequence ID" value="NZ_CP004387.1"/>
</dbReference>
<dbReference type="STRING" id="391936.S7S_16810"/>
<dbReference type="HOGENOM" id="CLU_057426_3_1_6"/>
<evidence type="ECO:0000256" key="16">
    <source>
        <dbReference type="ARBA" id="ARBA00032853"/>
    </source>
</evidence>
<accession>A0A0B4XN02</accession>
<evidence type="ECO:0000256" key="5">
    <source>
        <dbReference type="ARBA" id="ARBA00013200"/>
    </source>
</evidence>
<keyword evidence="10 19" id="KW-0812">Transmembrane</keyword>
<feature type="transmembrane region" description="Helical" evidence="19">
    <location>
        <begin position="140"/>
        <end position="162"/>
    </location>
</feature>
<evidence type="ECO:0000256" key="14">
    <source>
        <dbReference type="ARBA" id="ARBA00025228"/>
    </source>
</evidence>
<comment type="catalytic activity">
    <reaction evidence="18 19">
        <text>alpha-ribazole 5'-phosphate + adenosylcob(III)inamide-GDP = adenosylcob(III)alamin 5'-phosphate + GMP + H(+)</text>
        <dbReference type="Rhea" id="RHEA:23560"/>
        <dbReference type="ChEBI" id="CHEBI:15378"/>
        <dbReference type="ChEBI" id="CHEBI:57918"/>
        <dbReference type="ChEBI" id="CHEBI:58115"/>
        <dbReference type="ChEBI" id="CHEBI:60487"/>
        <dbReference type="ChEBI" id="CHEBI:60493"/>
        <dbReference type="EC" id="2.7.8.26"/>
    </reaction>
</comment>
<feature type="transmembrane region" description="Helical" evidence="19">
    <location>
        <begin position="36"/>
        <end position="55"/>
    </location>
</feature>
<evidence type="ECO:0000256" key="6">
    <source>
        <dbReference type="ARBA" id="ARBA00015850"/>
    </source>
</evidence>
<evidence type="ECO:0000256" key="1">
    <source>
        <dbReference type="ARBA" id="ARBA00001946"/>
    </source>
</evidence>
<keyword evidence="11 19" id="KW-0460">Magnesium</keyword>
<organism evidence="20 21">
    <name type="scientific">Isoalcanivorax pacificus W11-5</name>
    <dbReference type="NCBI Taxonomy" id="391936"/>
    <lineage>
        <taxon>Bacteria</taxon>
        <taxon>Pseudomonadati</taxon>
        <taxon>Pseudomonadota</taxon>
        <taxon>Gammaproteobacteria</taxon>
        <taxon>Oceanospirillales</taxon>
        <taxon>Alcanivoracaceae</taxon>
        <taxon>Isoalcanivorax</taxon>
    </lineage>
</organism>
<feature type="transmembrane region" description="Helical" evidence="19">
    <location>
        <begin position="113"/>
        <end position="133"/>
    </location>
</feature>